<feature type="signal peptide" evidence="2">
    <location>
        <begin position="1"/>
        <end position="27"/>
    </location>
</feature>
<dbReference type="EMBL" id="JBHRTR010000037">
    <property type="protein sequence ID" value="MFC3230220.1"/>
    <property type="molecule type" value="Genomic_DNA"/>
</dbReference>
<sequence length="352" mass="37521">MSIRPNPKSGAIGLALGLILALGPATAGTAAAAAQDPIELKHADRLPADHYIARYAIKPWIAEVEEATGGAVTIKRYPSQSLGKAKDMLTLVEAGVADMGEFFPGYLGDKLALSTIGELPGLVPSACAAALAYETLAKDGGPIDREELAPAGIKLLYVVGLPQYELFTSKPMSDLDSLKGLKIRSSGGTMDAGLRSLGIVPIRMGAPELTESFARGTVDGTSFPAASIFSYDLQKLSEYATVGGAFGSSVTFYGISRRVWDQLSPEVQQAMLQAGEKVTRSACEKIDRDNEEALQRLEAQGTTLVRLTSEQQAQMQRLYAPVAEDWVRSLEERGKPAAEVLRRFREAADTGS</sequence>
<dbReference type="CDD" id="cd13601">
    <property type="entry name" value="PBP2_TRAP_DctP1_3_4_like"/>
    <property type="match status" value="1"/>
</dbReference>
<dbReference type="Proteomes" id="UP001595528">
    <property type="component" value="Unassembled WGS sequence"/>
</dbReference>
<dbReference type="PANTHER" id="PTHR33376:SF15">
    <property type="entry name" value="BLL6794 PROTEIN"/>
    <property type="match status" value="1"/>
</dbReference>
<dbReference type="InterPro" id="IPR018389">
    <property type="entry name" value="DctP_fam"/>
</dbReference>
<gene>
    <name evidence="3" type="primary">dctP</name>
    <name evidence="3" type="ORF">ACFOGJ_23420</name>
</gene>
<comment type="caution">
    <text evidence="3">The sequence shown here is derived from an EMBL/GenBank/DDBJ whole genome shotgun (WGS) entry which is preliminary data.</text>
</comment>
<reference evidence="4" key="1">
    <citation type="journal article" date="2019" name="Int. J. Syst. Evol. Microbiol.">
        <title>The Global Catalogue of Microorganisms (GCM) 10K type strain sequencing project: providing services to taxonomists for standard genome sequencing and annotation.</title>
        <authorList>
            <consortium name="The Broad Institute Genomics Platform"/>
            <consortium name="The Broad Institute Genome Sequencing Center for Infectious Disease"/>
            <person name="Wu L."/>
            <person name="Ma J."/>
        </authorList>
    </citation>
    <scope>NUCLEOTIDE SEQUENCE [LARGE SCALE GENOMIC DNA]</scope>
    <source>
        <strain evidence="4">KCTC 42964</strain>
    </source>
</reference>
<dbReference type="PANTHER" id="PTHR33376">
    <property type="match status" value="1"/>
</dbReference>
<dbReference type="NCBIfam" id="NF037995">
    <property type="entry name" value="TRAP_S1"/>
    <property type="match status" value="1"/>
</dbReference>
<evidence type="ECO:0000313" key="3">
    <source>
        <dbReference type="EMBL" id="MFC3230220.1"/>
    </source>
</evidence>
<accession>A0ABV7L774</accession>
<proteinExistence type="predicted"/>
<dbReference type="Gene3D" id="3.40.190.170">
    <property type="entry name" value="Bacterial extracellular solute-binding protein, family 7"/>
    <property type="match status" value="1"/>
</dbReference>
<dbReference type="RefSeq" id="WP_379905190.1">
    <property type="nucleotide sequence ID" value="NZ_JBHRTR010000037.1"/>
</dbReference>
<protein>
    <submittedName>
        <fullName evidence="3">TRAP transporter substrate-binding protein DctP</fullName>
    </submittedName>
</protein>
<dbReference type="InterPro" id="IPR038404">
    <property type="entry name" value="TRAP_DctP_sf"/>
</dbReference>
<keyword evidence="4" id="KW-1185">Reference proteome</keyword>
<evidence type="ECO:0000256" key="1">
    <source>
        <dbReference type="ARBA" id="ARBA00022729"/>
    </source>
</evidence>
<evidence type="ECO:0000313" key="4">
    <source>
        <dbReference type="Proteomes" id="UP001595528"/>
    </source>
</evidence>
<evidence type="ECO:0000256" key="2">
    <source>
        <dbReference type="SAM" id="SignalP"/>
    </source>
</evidence>
<organism evidence="3 4">
    <name type="scientific">Marinibaculum pumilum</name>
    <dbReference type="NCBI Taxonomy" id="1766165"/>
    <lineage>
        <taxon>Bacteria</taxon>
        <taxon>Pseudomonadati</taxon>
        <taxon>Pseudomonadota</taxon>
        <taxon>Alphaproteobacteria</taxon>
        <taxon>Rhodospirillales</taxon>
        <taxon>Rhodospirillaceae</taxon>
        <taxon>Marinibaculum</taxon>
    </lineage>
</organism>
<keyword evidence="1 2" id="KW-0732">Signal</keyword>
<feature type="chain" id="PRO_5045928369" evidence="2">
    <location>
        <begin position="28"/>
        <end position="352"/>
    </location>
</feature>
<dbReference type="Pfam" id="PF03480">
    <property type="entry name" value="DctP"/>
    <property type="match status" value="1"/>
</dbReference>
<name>A0ABV7L774_9PROT</name>